<feature type="region of interest" description="Disordered" evidence="1">
    <location>
        <begin position="1"/>
        <end position="24"/>
    </location>
</feature>
<sequence length="345" mass="38141">MRGGSEPKRFAVGPSDSVYVPWPDDPLGEAEGAQVCVRARGADSETPWSDRVHVETGANRQGWIPHAWKRLKGPGEVVLTDRSSAKSNHFVIASGQAHSMLQHKIQLQAAVSPTMPLEASTTSTARKRIRRDSVGASSAMVRDIGSPDDQGSPSRAKPRPDRRSTRSTRTRPPLERCKCKPRWRCRLDAASHDGDADWTLLRYRMRMAEGERDSRRQGNSRRQDNSQHSTWLARVGVVGCSAASTPTDAKARHSATRRRLAIGASPPARRSRARKLGKWMTLPLALDPIGRRMHPTTTDTTENSNARWLAKWLAGPLVAVFKLPPCAQLVPIGSRVGRRVHRGYS</sequence>
<accession>G2WQH8</accession>
<dbReference type="KEGG" id="vda:VDAG_00620"/>
<dbReference type="eggNOG" id="ENOG502TANT">
    <property type="taxonomic scope" value="Eukaryota"/>
</dbReference>
<evidence type="ECO:0000256" key="1">
    <source>
        <dbReference type="SAM" id="MobiDB-lite"/>
    </source>
</evidence>
<dbReference type="Proteomes" id="UP000001611">
    <property type="component" value="Chromosome 2"/>
</dbReference>
<feature type="compositionally biased region" description="Basic and acidic residues" evidence="1">
    <location>
        <begin position="209"/>
        <end position="225"/>
    </location>
</feature>
<dbReference type="OrthoDB" id="10525110at2759"/>
<evidence type="ECO:0000313" key="2">
    <source>
        <dbReference type="EMBL" id="EGY13938.1"/>
    </source>
</evidence>
<dbReference type="AlphaFoldDB" id="G2WQH8"/>
<name>G2WQH8_VERDV</name>
<keyword evidence="3" id="KW-1185">Reference proteome</keyword>
<dbReference type="EMBL" id="DS572695">
    <property type="protein sequence ID" value="EGY13938.1"/>
    <property type="molecule type" value="Genomic_DNA"/>
</dbReference>
<evidence type="ECO:0000313" key="3">
    <source>
        <dbReference type="Proteomes" id="UP000001611"/>
    </source>
</evidence>
<organism evidence="2 3">
    <name type="scientific">Verticillium dahliae (strain VdLs.17 / ATCC MYA-4575 / FGSC 10137)</name>
    <name type="common">Verticillium wilt</name>
    <dbReference type="NCBI Taxonomy" id="498257"/>
    <lineage>
        <taxon>Eukaryota</taxon>
        <taxon>Fungi</taxon>
        <taxon>Dikarya</taxon>
        <taxon>Ascomycota</taxon>
        <taxon>Pezizomycotina</taxon>
        <taxon>Sordariomycetes</taxon>
        <taxon>Hypocreomycetidae</taxon>
        <taxon>Glomerellales</taxon>
        <taxon>Plectosphaerellaceae</taxon>
        <taxon>Verticillium</taxon>
    </lineage>
</organism>
<feature type="region of interest" description="Disordered" evidence="1">
    <location>
        <begin position="243"/>
        <end position="274"/>
    </location>
</feature>
<gene>
    <name evidence="2" type="ORF">VDAG_00620</name>
</gene>
<dbReference type="GeneID" id="20702083"/>
<feature type="region of interest" description="Disordered" evidence="1">
    <location>
        <begin position="116"/>
        <end position="174"/>
    </location>
</feature>
<protein>
    <submittedName>
        <fullName evidence="2">Uncharacterized protein</fullName>
    </submittedName>
</protein>
<dbReference type="RefSeq" id="XP_009650292.1">
    <property type="nucleotide sequence ID" value="XM_009651997.1"/>
</dbReference>
<proteinExistence type="predicted"/>
<dbReference type="Pfam" id="PF25788">
    <property type="entry name" value="Ig_Rha78A_N"/>
    <property type="match status" value="1"/>
</dbReference>
<reference evidence="2 3" key="1">
    <citation type="submission" date="2008-03" db="EMBL/GenBank/DDBJ databases">
        <title>The Genome Sequence of Verticillium dahliae VdLs.17.</title>
        <authorList>
            <consortium name="The Broad Institute Genome Sequencing Platform"/>
            <person name="Ma L.-J.J."/>
            <person name="Klosterman S.J."/>
            <person name="Subbarao K."/>
            <person name="Dobinson K."/>
            <person name="Veronese P."/>
            <person name="Kang S."/>
            <person name="Gold S.E."/>
            <person name="Young S."/>
            <person name="Jaffe D."/>
            <person name="Gnerre S."/>
            <person name="Berlin A."/>
            <person name="Heiman D."/>
            <person name="Hepburn T."/>
            <person name="Sykes S."/>
            <person name="Alvarado L."/>
            <person name="Kodira C.D."/>
            <person name="Lander E."/>
            <person name="Galagan J."/>
            <person name="Nusbaum C."/>
            <person name="Birren B."/>
        </authorList>
    </citation>
    <scope>NUCLEOTIDE SEQUENCE [LARGE SCALE GENOMIC DNA]</scope>
    <source>
        <strain evidence="3">VdLs.17 / ATCC MYA-4575 / FGSC 10137</strain>
    </source>
</reference>
<dbReference type="HOGENOM" id="CLU_804607_0_0_1"/>
<dbReference type="InParanoid" id="G2WQH8"/>
<feature type="region of interest" description="Disordered" evidence="1">
    <location>
        <begin position="209"/>
        <end position="230"/>
    </location>
</feature>